<evidence type="ECO:0000256" key="4">
    <source>
        <dbReference type="RuleBase" id="RU361267"/>
    </source>
</evidence>
<dbReference type="CDD" id="cd07989">
    <property type="entry name" value="LPLAT_AGPAT-like"/>
    <property type="match status" value="1"/>
</dbReference>
<dbReference type="PANTHER" id="PTHR10434:SF11">
    <property type="entry name" value="1-ACYL-SN-GLYCEROL-3-PHOSPHATE ACYLTRANSFERASE"/>
    <property type="match status" value="1"/>
</dbReference>
<dbReference type="Proteomes" id="UP001058458">
    <property type="component" value="Chromosome"/>
</dbReference>
<dbReference type="EC" id="2.3.1.51" evidence="4"/>
<keyword evidence="4" id="KW-0594">Phospholipid biosynthesis</keyword>
<dbReference type="EMBL" id="CP063414">
    <property type="protein sequence ID" value="UOE75864.1"/>
    <property type="molecule type" value="Genomic_DNA"/>
</dbReference>
<accession>A0AB38QZI4</accession>
<keyword evidence="4" id="KW-1208">Phospholipid metabolism</keyword>
<proteinExistence type="inferred from homology"/>
<name>A0AB38QZI4_PARTM</name>
<reference evidence="6" key="1">
    <citation type="submission" date="2020-10" db="EMBL/GenBank/DDBJ databases">
        <authorList>
            <person name="Delgado J.A."/>
            <person name="Gonzalez J.M."/>
        </authorList>
    </citation>
    <scope>NUCLEOTIDE SEQUENCE</scope>
    <source>
        <strain evidence="6">23.6</strain>
    </source>
</reference>
<keyword evidence="4" id="KW-0444">Lipid biosynthesis</keyword>
<comment type="similarity">
    <text evidence="1 4">Belongs to the 1-acyl-sn-glycerol-3-phosphate acyltransferase family.</text>
</comment>
<evidence type="ECO:0000313" key="7">
    <source>
        <dbReference type="Proteomes" id="UP001058458"/>
    </source>
</evidence>
<dbReference type="RefSeq" id="WP_256833291.1">
    <property type="nucleotide sequence ID" value="NZ_CP063414.1"/>
</dbReference>
<keyword evidence="4" id="KW-0443">Lipid metabolism</keyword>
<comment type="catalytic activity">
    <reaction evidence="4">
        <text>a 1-acyl-sn-glycero-3-phosphate + an acyl-CoA = a 1,2-diacyl-sn-glycero-3-phosphate + CoA</text>
        <dbReference type="Rhea" id="RHEA:19709"/>
        <dbReference type="ChEBI" id="CHEBI:57287"/>
        <dbReference type="ChEBI" id="CHEBI:57970"/>
        <dbReference type="ChEBI" id="CHEBI:58342"/>
        <dbReference type="ChEBI" id="CHEBI:58608"/>
        <dbReference type="EC" id="2.3.1.51"/>
    </reaction>
</comment>
<sequence length="194" mass="22276">MFYTSMKWVSKIILCFIFRIEVIGMKNFPKTGPVIVAANHTSNYDPVILFSIFNRKIHFLAKKELFQRRISNWFFQKLHAIPVDRQSGIVIRPVRRALKVIENGGVLGIFPEGKRCKNGEIVKPKKGVAFLGIKTGAPVLPVAIVYLDTKKRLRKTVKIVIGPMMYLDELESFNYTALAEAVMNRSRELREIHE</sequence>
<gene>
    <name evidence="6" type="ORF">IMI45_16475</name>
</gene>
<dbReference type="InterPro" id="IPR004552">
    <property type="entry name" value="AGP_acyltrans"/>
</dbReference>
<keyword evidence="2 4" id="KW-0808">Transferase</keyword>
<evidence type="ECO:0000256" key="2">
    <source>
        <dbReference type="ARBA" id="ARBA00022679"/>
    </source>
</evidence>
<dbReference type="AlphaFoldDB" id="A0AB38QZI4"/>
<dbReference type="Pfam" id="PF01553">
    <property type="entry name" value="Acyltransferase"/>
    <property type="match status" value="1"/>
</dbReference>
<evidence type="ECO:0000256" key="3">
    <source>
        <dbReference type="ARBA" id="ARBA00023315"/>
    </source>
</evidence>
<evidence type="ECO:0000256" key="1">
    <source>
        <dbReference type="ARBA" id="ARBA00008655"/>
    </source>
</evidence>
<dbReference type="SMART" id="SM00563">
    <property type="entry name" value="PlsC"/>
    <property type="match status" value="1"/>
</dbReference>
<evidence type="ECO:0000259" key="5">
    <source>
        <dbReference type="SMART" id="SM00563"/>
    </source>
</evidence>
<protein>
    <recommendedName>
        <fullName evidence="4">1-acyl-sn-glycerol-3-phosphate acyltransferase</fullName>
        <ecNumber evidence="4">2.3.1.51</ecNumber>
    </recommendedName>
</protein>
<dbReference type="NCBIfam" id="TIGR00530">
    <property type="entry name" value="AGP_acyltrn"/>
    <property type="match status" value="1"/>
</dbReference>
<dbReference type="SUPFAM" id="SSF69593">
    <property type="entry name" value="Glycerol-3-phosphate (1)-acyltransferase"/>
    <property type="match status" value="1"/>
</dbReference>
<dbReference type="GO" id="GO:0016020">
    <property type="term" value="C:membrane"/>
    <property type="evidence" value="ECO:0007669"/>
    <property type="project" value="InterPro"/>
</dbReference>
<organism evidence="6 7">
    <name type="scientific">Parageobacillus thermoglucosidasius</name>
    <name type="common">Geobacillus thermoglucosidasius</name>
    <dbReference type="NCBI Taxonomy" id="1426"/>
    <lineage>
        <taxon>Bacteria</taxon>
        <taxon>Bacillati</taxon>
        <taxon>Bacillota</taxon>
        <taxon>Bacilli</taxon>
        <taxon>Bacillales</taxon>
        <taxon>Anoxybacillaceae</taxon>
        <taxon>Parageobacillus</taxon>
    </lineage>
</organism>
<dbReference type="GO" id="GO:0006654">
    <property type="term" value="P:phosphatidic acid biosynthetic process"/>
    <property type="evidence" value="ECO:0007669"/>
    <property type="project" value="TreeGrafter"/>
</dbReference>
<dbReference type="PANTHER" id="PTHR10434">
    <property type="entry name" value="1-ACYL-SN-GLYCEROL-3-PHOSPHATE ACYLTRANSFERASE"/>
    <property type="match status" value="1"/>
</dbReference>
<feature type="domain" description="Phospholipid/glycerol acyltransferase" evidence="5">
    <location>
        <begin position="34"/>
        <end position="147"/>
    </location>
</feature>
<evidence type="ECO:0000313" key="6">
    <source>
        <dbReference type="EMBL" id="UOE75864.1"/>
    </source>
</evidence>
<dbReference type="InterPro" id="IPR002123">
    <property type="entry name" value="Plipid/glycerol_acylTrfase"/>
</dbReference>
<comment type="domain">
    <text evidence="4">The HXXXXD motif is essential for acyltransferase activity and may constitute the binding site for the phosphate moiety of the glycerol-3-phosphate.</text>
</comment>
<dbReference type="GO" id="GO:0003841">
    <property type="term" value="F:1-acylglycerol-3-phosphate O-acyltransferase activity"/>
    <property type="evidence" value="ECO:0007669"/>
    <property type="project" value="UniProtKB-UniRule"/>
</dbReference>
<keyword evidence="3 4" id="KW-0012">Acyltransferase</keyword>